<proteinExistence type="inferred from homology"/>
<dbReference type="InterPro" id="IPR032710">
    <property type="entry name" value="NTF2-like_dom_sf"/>
</dbReference>
<dbReference type="HAMAP" id="MF_00612">
    <property type="entry name" value="UPF0225"/>
    <property type="match status" value="1"/>
</dbReference>
<protein>
    <recommendedName>
        <fullName evidence="2">UPF0225 protein GCM10023337_04260</fullName>
    </recommendedName>
</protein>
<dbReference type="Proteomes" id="UP001500227">
    <property type="component" value="Unassembled WGS sequence"/>
</dbReference>
<sequence length="129" mass="15414">MKTQPCPCQSTKSYADCCQRWHEGEHYLQAPDAESLMRSRYSAFVLDKLEYLLQTWHPQTRPEYLDPNPIGLKWLGLQIRQHTIMDDTQQEVEFVARSRYQGRATRLHEISRFVREQGRWFYVDGSFKT</sequence>
<dbReference type="Pfam" id="PF02810">
    <property type="entry name" value="SEC-C"/>
    <property type="match status" value="1"/>
</dbReference>
<organism evidence="4 5">
    <name type="scientific">Paenalcaligenes hermetiae</name>
    <dbReference type="NCBI Taxonomy" id="1157987"/>
    <lineage>
        <taxon>Bacteria</taxon>
        <taxon>Pseudomonadati</taxon>
        <taxon>Pseudomonadota</taxon>
        <taxon>Betaproteobacteria</taxon>
        <taxon>Burkholderiales</taxon>
        <taxon>Alcaligenaceae</taxon>
        <taxon>Paenalcaligenes</taxon>
    </lineage>
</organism>
<comment type="caution">
    <text evidence="4">The sequence shown here is derived from an EMBL/GenBank/DDBJ whole genome shotgun (WGS) entry which is preliminary data.</text>
</comment>
<keyword evidence="5" id="KW-1185">Reference proteome</keyword>
<dbReference type="InterPro" id="IPR004027">
    <property type="entry name" value="SEC_C_motif"/>
</dbReference>
<gene>
    <name evidence="4" type="ORF">GCM10023337_04260</name>
</gene>
<evidence type="ECO:0000259" key="3">
    <source>
        <dbReference type="Pfam" id="PF17775"/>
    </source>
</evidence>
<dbReference type="EMBL" id="BAABKD010000002">
    <property type="protein sequence ID" value="GAA5085495.1"/>
    <property type="molecule type" value="Genomic_DNA"/>
</dbReference>
<dbReference type="SUPFAM" id="SSF54427">
    <property type="entry name" value="NTF2-like"/>
    <property type="match status" value="1"/>
</dbReference>
<accession>A0ABP9LXY4</accession>
<comment type="similarity">
    <text evidence="1 2">Belongs to the UPF0225 family.</text>
</comment>
<evidence type="ECO:0000256" key="1">
    <source>
        <dbReference type="ARBA" id="ARBA00010839"/>
    </source>
</evidence>
<dbReference type="InterPro" id="IPR023006">
    <property type="entry name" value="YchJ-like"/>
</dbReference>
<dbReference type="Pfam" id="PF17775">
    <property type="entry name" value="YchJ_M-like"/>
    <property type="match status" value="1"/>
</dbReference>
<dbReference type="Gene3D" id="3.10.450.50">
    <property type="match status" value="1"/>
</dbReference>
<evidence type="ECO:0000313" key="5">
    <source>
        <dbReference type="Proteomes" id="UP001500227"/>
    </source>
</evidence>
<dbReference type="RefSeq" id="WP_345369270.1">
    <property type="nucleotide sequence ID" value="NZ_BAABKD010000002.1"/>
</dbReference>
<feature type="domain" description="YchJ-like middle NTF2-like" evidence="3">
    <location>
        <begin position="32"/>
        <end position="125"/>
    </location>
</feature>
<name>A0ABP9LXY4_9BURK</name>
<dbReference type="PANTHER" id="PTHR33747">
    <property type="entry name" value="UPF0225 PROTEIN SCO1677"/>
    <property type="match status" value="1"/>
</dbReference>
<reference evidence="5" key="1">
    <citation type="journal article" date="2019" name="Int. J. Syst. Evol. Microbiol.">
        <title>The Global Catalogue of Microorganisms (GCM) 10K type strain sequencing project: providing services to taxonomists for standard genome sequencing and annotation.</title>
        <authorList>
            <consortium name="The Broad Institute Genomics Platform"/>
            <consortium name="The Broad Institute Genome Sequencing Center for Infectious Disease"/>
            <person name="Wu L."/>
            <person name="Ma J."/>
        </authorList>
    </citation>
    <scope>NUCLEOTIDE SEQUENCE [LARGE SCALE GENOMIC DNA]</scope>
    <source>
        <strain evidence="5">JCM 18423</strain>
    </source>
</reference>
<dbReference type="PANTHER" id="PTHR33747:SF1">
    <property type="entry name" value="ADENYLATE CYCLASE-ASSOCIATED CAP C-TERMINAL DOMAIN-CONTAINING PROTEIN"/>
    <property type="match status" value="1"/>
</dbReference>
<dbReference type="InterPro" id="IPR048469">
    <property type="entry name" value="YchJ-like_M"/>
</dbReference>
<evidence type="ECO:0000313" key="4">
    <source>
        <dbReference type="EMBL" id="GAA5085495.1"/>
    </source>
</evidence>
<evidence type="ECO:0000256" key="2">
    <source>
        <dbReference type="HAMAP-Rule" id="MF_00612"/>
    </source>
</evidence>